<dbReference type="GO" id="GO:0003950">
    <property type="term" value="F:NAD+ poly-ADP-ribosyltransferase activity"/>
    <property type="evidence" value="ECO:0007669"/>
    <property type="project" value="InterPro"/>
</dbReference>
<evidence type="ECO:0000313" key="7">
    <source>
        <dbReference type="Proteomes" id="UP000198508"/>
    </source>
</evidence>
<dbReference type="EC" id="2.7.1.-" evidence="5"/>
<dbReference type="InterPro" id="IPR002745">
    <property type="entry name" value="Ptrans_KptA/Tpt1"/>
</dbReference>
<dbReference type="STRING" id="460384.SAMN05216313_10243"/>
<dbReference type="HAMAP" id="MF_00299">
    <property type="entry name" value="KptA"/>
    <property type="match status" value="1"/>
</dbReference>
<evidence type="ECO:0000256" key="2">
    <source>
        <dbReference type="ARBA" id="ARBA00022679"/>
    </source>
</evidence>
<dbReference type="EMBL" id="FOIM01000002">
    <property type="protein sequence ID" value="SET08279.1"/>
    <property type="molecule type" value="Genomic_DNA"/>
</dbReference>
<evidence type="ECO:0000256" key="3">
    <source>
        <dbReference type="ARBA" id="ARBA00023027"/>
    </source>
</evidence>
<comment type="function">
    <text evidence="4 5">Removes the 2'-phosphate from RNA via an intermediate in which the phosphate is ADP-ribosylated by NAD followed by a presumed transesterification to release the RNA and generate ADP-ribose 1''-2''-cyclic phosphate (APPR&gt;P). May function as an ADP-ribosylase.</text>
</comment>
<accession>A0A1I0BPS0</accession>
<sequence length="182" mass="20260">MGYRNLKSLSVFISLVLRHKPEAAGISLDEHGWADIEKLLAGMNASGHRIDREMLEEIVRTDEKGRYSLSEDGAKIRANQGHSVPVDVELSPAQPPEILYHGTAERFAYAIREGGLLPMGRLYVHLSKDVETAVKVGSRHGKPVVFEVESGRMYRDGIPFYLSCNGVWLTKAVKPGYLKGRE</sequence>
<dbReference type="Proteomes" id="UP000198508">
    <property type="component" value="Unassembled WGS sequence"/>
</dbReference>
<dbReference type="NCBIfam" id="NF002014">
    <property type="entry name" value="PRK00819.1-4"/>
    <property type="match status" value="1"/>
</dbReference>
<name>A0A1I0BPS0_9FIRM</name>
<proteinExistence type="inferred from homology"/>
<keyword evidence="2 5" id="KW-0808">Transferase</keyword>
<dbReference type="InterPro" id="IPR022928">
    <property type="entry name" value="RNA_2'-PTrans_KptA"/>
</dbReference>
<evidence type="ECO:0000256" key="5">
    <source>
        <dbReference type="HAMAP-Rule" id="MF_00299"/>
    </source>
</evidence>
<dbReference type="PANTHER" id="PTHR12684">
    <property type="entry name" value="PUTATIVE PHOSPHOTRANSFERASE"/>
    <property type="match status" value="1"/>
</dbReference>
<reference evidence="7" key="1">
    <citation type="submission" date="2016-10" db="EMBL/GenBank/DDBJ databases">
        <authorList>
            <person name="Varghese N."/>
            <person name="Submissions S."/>
        </authorList>
    </citation>
    <scope>NUCLEOTIDE SEQUENCE [LARGE SCALE GENOMIC DNA]</scope>
    <source>
        <strain evidence="7">NLAE-zl-G277</strain>
    </source>
</reference>
<comment type="similarity">
    <text evidence="1 5">Belongs to the KptA/TPT1 family.</text>
</comment>
<dbReference type="RefSeq" id="WP_092360681.1">
    <property type="nucleotide sequence ID" value="NZ_CABJCG010000001.1"/>
</dbReference>
<dbReference type="AlphaFoldDB" id="A0A1I0BPS0"/>
<keyword evidence="3 5" id="KW-0520">NAD</keyword>
<evidence type="ECO:0000256" key="1">
    <source>
        <dbReference type="ARBA" id="ARBA00009836"/>
    </source>
</evidence>
<dbReference type="PANTHER" id="PTHR12684:SF2">
    <property type="entry name" value="TRNA 2'-PHOSPHOTRANSFERASE 1"/>
    <property type="match status" value="1"/>
</dbReference>
<dbReference type="SUPFAM" id="SSF56399">
    <property type="entry name" value="ADP-ribosylation"/>
    <property type="match status" value="1"/>
</dbReference>
<dbReference type="InterPro" id="IPR042081">
    <property type="entry name" value="RNA_2'-PTrans_C"/>
</dbReference>
<evidence type="ECO:0000256" key="4">
    <source>
        <dbReference type="ARBA" id="ARBA00025212"/>
    </source>
</evidence>
<keyword evidence="7" id="KW-1185">Reference proteome</keyword>
<dbReference type="GO" id="GO:0000215">
    <property type="term" value="F:tRNA 2'-phosphotransferase activity"/>
    <property type="evidence" value="ECO:0007669"/>
    <property type="project" value="TreeGrafter"/>
</dbReference>
<evidence type="ECO:0000313" key="6">
    <source>
        <dbReference type="EMBL" id="SET08279.1"/>
    </source>
</evidence>
<dbReference type="Gene3D" id="3.20.170.30">
    <property type="match status" value="1"/>
</dbReference>
<dbReference type="Pfam" id="PF01885">
    <property type="entry name" value="PTS_2-RNA"/>
    <property type="match status" value="1"/>
</dbReference>
<organism evidence="6 7">
    <name type="scientific">Enterocloster lavalensis</name>
    <dbReference type="NCBI Taxonomy" id="460384"/>
    <lineage>
        <taxon>Bacteria</taxon>
        <taxon>Bacillati</taxon>
        <taxon>Bacillota</taxon>
        <taxon>Clostridia</taxon>
        <taxon>Lachnospirales</taxon>
        <taxon>Lachnospiraceae</taxon>
        <taxon>Enterocloster</taxon>
    </lineage>
</organism>
<protein>
    <recommendedName>
        <fullName evidence="5">Probable RNA 2'-phosphotransferase</fullName>
        <ecNumber evidence="5">2.7.1.-</ecNumber>
    </recommendedName>
</protein>
<dbReference type="Gene3D" id="1.10.10.970">
    <property type="entry name" value="RNA 2'-phosphotransferase, Tpt1/KptA family, N-terminal domain"/>
    <property type="match status" value="1"/>
</dbReference>
<dbReference type="InterPro" id="IPR042080">
    <property type="entry name" value="RNA_2'-PTrans_N"/>
</dbReference>
<dbReference type="GO" id="GO:0006388">
    <property type="term" value="P:tRNA splicing, via endonucleolytic cleavage and ligation"/>
    <property type="evidence" value="ECO:0007669"/>
    <property type="project" value="UniProtKB-UniRule"/>
</dbReference>
<gene>
    <name evidence="5" type="primary">kptA</name>
    <name evidence="6" type="ORF">SAMN05216313_10243</name>
</gene>